<dbReference type="EMBL" id="JAKELL010000060">
    <property type="protein sequence ID" value="KAH8985810.1"/>
    <property type="molecule type" value="Genomic_DNA"/>
</dbReference>
<name>A0AAD4Q829_9AGAM</name>
<comment type="caution">
    <text evidence="1">The sequence shown here is derived from an EMBL/GenBank/DDBJ whole genome shotgun (WGS) entry which is preliminary data.</text>
</comment>
<keyword evidence="2" id="KW-1185">Reference proteome</keyword>
<sequence length="132" mass="14708">MRYLPKGALALAAAAVERTLKLWVDGEMEVLQAADPMKKQANKPSIKVVLKLNPLTRIVSNVASNFSAENWAAKTNNYFKSINKMKLDSLEEVVRLAMPFMLPSKTRHQGCSYGPQSLVEDDEDIRACLVDN</sequence>
<accession>A0AAD4Q829</accession>
<evidence type="ECO:0000313" key="1">
    <source>
        <dbReference type="EMBL" id="KAH8985810.1"/>
    </source>
</evidence>
<proteinExistence type="predicted"/>
<protein>
    <submittedName>
        <fullName evidence="1">Uncharacterized protein</fullName>
    </submittedName>
</protein>
<evidence type="ECO:0000313" key="2">
    <source>
        <dbReference type="Proteomes" id="UP001201163"/>
    </source>
</evidence>
<dbReference type="Proteomes" id="UP001201163">
    <property type="component" value="Unassembled WGS sequence"/>
</dbReference>
<gene>
    <name evidence="1" type="ORF">EDB92DRAFT_1818527</name>
</gene>
<organism evidence="1 2">
    <name type="scientific">Lactarius akahatsu</name>
    <dbReference type="NCBI Taxonomy" id="416441"/>
    <lineage>
        <taxon>Eukaryota</taxon>
        <taxon>Fungi</taxon>
        <taxon>Dikarya</taxon>
        <taxon>Basidiomycota</taxon>
        <taxon>Agaricomycotina</taxon>
        <taxon>Agaricomycetes</taxon>
        <taxon>Russulales</taxon>
        <taxon>Russulaceae</taxon>
        <taxon>Lactarius</taxon>
    </lineage>
</organism>
<dbReference type="AlphaFoldDB" id="A0AAD4Q829"/>
<reference evidence="1" key="1">
    <citation type="submission" date="2022-01" db="EMBL/GenBank/DDBJ databases">
        <title>Comparative genomics reveals a dynamic genome evolution in the ectomycorrhizal milk-cap (Lactarius) mushrooms.</title>
        <authorList>
            <consortium name="DOE Joint Genome Institute"/>
            <person name="Lebreton A."/>
            <person name="Tang N."/>
            <person name="Kuo A."/>
            <person name="LaButti K."/>
            <person name="Drula E."/>
            <person name="Barry K."/>
            <person name="Clum A."/>
            <person name="Lipzen A."/>
            <person name="Mousain D."/>
            <person name="Ng V."/>
            <person name="Wang R."/>
            <person name="Wang X."/>
            <person name="Dai Y."/>
            <person name="Henrissat B."/>
            <person name="Grigoriev I.V."/>
            <person name="Guerin-Laguette A."/>
            <person name="Yu F."/>
            <person name="Martin F.M."/>
        </authorList>
    </citation>
    <scope>NUCLEOTIDE SEQUENCE</scope>
    <source>
        <strain evidence="1">QP</strain>
    </source>
</reference>